<dbReference type="GO" id="GO:0048367">
    <property type="term" value="P:shoot system development"/>
    <property type="evidence" value="ECO:0007669"/>
    <property type="project" value="InterPro"/>
</dbReference>
<name>A0AAW1YEU5_RUBAR</name>
<dbReference type="EMBL" id="JBEDUW010000002">
    <property type="protein sequence ID" value="KAK9946680.1"/>
    <property type="molecule type" value="Genomic_DNA"/>
</dbReference>
<feature type="region of interest" description="Disordered" evidence="1">
    <location>
        <begin position="1280"/>
        <end position="1299"/>
    </location>
</feature>
<feature type="compositionally biased region" description="Basic and acidic residues" evidence="1">
    <location>
        <begin position="1290"/>
        <end position="1299"/>
    </location>
</feature>
<feature type="region of interest" description="Disordered" evidence="1">
    <location>
        <begin position="367"/>
        <end position="391"/>
    </location>
</feature>
<sequence>MEKDISMDDNLIKRSDPIIASKSVGSFVKIDSISIDLDDANDDKSHAGKCEHFSIRGYVSEIRKKNWKICWPFALDGDSDKSYQEKTAMLPPLDAPKFRSWCCQNCLREIGSKNVKKGHGTGLNCHVGSNSKYTGAQMPPTADAALLQSDCQQVPKSKTVEEKQFDAYTYTVVDGSETHHASRIDKKKRNGEVSPTTIIVNENGLEDYVSHERPRFSSAETEVYTSRMPERHKYVTEKLKCNESVKVCKPGCENHEDTSLELEITKNKCWIRNSTQASEIEYQSLAGDKQKESINASGPCKARMIDEAGNAIKVQTNVCCPLISDESDNASSENHERSSGFHRKKSRKVRLLTELLCNNEDAKTAYTRAEDSPSNMINNTSEAGSVSQGQVSLQENVRVRLVENKKRKLLEDEEKGGQEMSHPKFLNKKVKTSRRDGEAANGIAGTGFEEDAFARISLQADTKNNWNRYGNERIPTVSKKKAKKSHDFDAWSSLVPTEENVPIETRDKFGSLSKGISTTGASFRLVYDPSAVGGIHQMPLYCSKNDRKSGFVKRKGKMPQSDIVQASLLPSTGMPRKDSNTRKDAEIKSTGQGTVPFHLAEDASTEKGLDLSLESYLAAQRYDSKCLPQHEDGFPSLSPWKDSTCKLDEFMRKNVEVNYLANLNKPSTSIANPLCEEGVHGEPSKKVYTYSMPILNEKQNDGSQVEQGSCSLMQQMNISRASKNQNIIEVEKHSGVPVSRKHSNHRADKMSDKGTIDDIPMEIVELMAKNQYERCQHETENNKHVLETPNKARNGQMMEHSQVYDSGDLRVLEETNQKRKSQARNAKNGVTKKNVAPVQQKSVDYFSYINGNHFSMNRLDQMHCPTGFGAFSQSQKKPSPRGQFTAAGNSKCSCAQSCKWDGNMMGHGFSNSNLQGFAACNTCQSVSQSKEEAAHLWSPVISAHMPFAYKNPQKGATQPSNVKILSHSPGALQKGNANGDCDLSLNLNAPNFEKRNEAVGSETISRTHPEHSFNCKRNGTEPHQNSMGSLDLYSNETIPAMHLLSLMDAGMRSGAPLNMGGNPKLPKRPFPSDLNSKGYPGLDIGLYKATDTMNHPSSNCYGKNHLSEKSLDLFPTNPTFGASTSSFEHSKGFGRATDFMGQVLSSQKKEKIQRSHSPAQIRGPRSQKSLGTDGGLGNNHTTIPIHSIPKGFLPVSGPMMFPLHYHTIANSRQHNLEAPNANGTMRPPKSSSESSICFINRNPADFSMPDVGNGYMIKGEDLKFGKKISSEKRHGLFKVDQQKRQRITKHTTEKDRARH</sequence>
<dbReference type="GO" id="GO:0009910">
    <property type="term" value="P:negative regulation of flower development"/>
    <property type="evidence" value="ECO:0007669"/>
    <property type="project" value="InterPro"/>
</dbReference>
<accession>A0AAW1YEU5</accession>
<feature type="region of interest" description="Disordered" evidence="1">
    <location>
        <begin position="1147"/>
        <end position="1180"/>
    </location>
</feature>
<feature type="compositionally biased region" description="Polar residues" evidence="1">
    <location>
        <begin position="372"/>
        <end position="391"/>
    </location>
</feature>
<gene>
    <name evidence="2" type="ORF">M0R45_012130</name>
</gene>
<protein>
    <submittedName>
        <fullName evidence="2">Uncharacterized protein</fullName>
    </submittedName>
</protein>
<feature type="compositionally biased region" description="Basic and acidic residues" evidence="1">
    <location>
        <begin position="575"/>
        <end position="587"/>
    </location>
</feature>
<reference evidence="2 3" key="1">
    <citation type="journal article" date="2023" name="G3 (Bethesda)">
        <title>A chromosome-length genome assembly and annotation of blackberry (Rubus argutus, cv. 'Hillquist').</title>
        <authorList>
            <person name="Bruna T."/>
            <person name="Aryal R."/>
            <person name="Dudchenko O."/>
            <person name="Sargent D.J."/>
            <person name="Mead D."/>
            <person name="Buti M."/>
            <person name="Cavallini A."/>
            <person name="Hytonen T."/>
            <person name="Andres J."/>
            <person name="Pham M."/>
            <person name="Weisz D."/>
            <person name="Mascagni F."/>
            <person name="Usai G."/>
            <person name="Natali L."/>
            <person name="Bassil N."/>
            <person name="Fernandez G.E."/>
            <person name="Lomsadze A."/>
            <person name="Armour M."/>
            <person name="Olukolu B."/>
            <person name="Poorten T."/>
            <person name="Britton C."/>
            <person name="Davik J."/>
            <person name="Ashrafi H."/>
            <person name="Aiden E.L."/>
            <person name="Borodovsky M."/>
            <person name="Worthington M."/>
        </authorList>
    </citation>
    <scope>NUCLEOTIDE SEQUENCE [LARGE SCALE GENOMIC DNA]</scope>
    <source>
        <strain evidence="2">PI 553951</strain>
    </source>
</reference>
<feature type="region of interest" description="Disordered" evidence="1">
    <location>
        <begin position="567"/>
        <end position="589"/>
    </location>
</feature>
<keyword evidence="3" id="KW-1185">Reference proteome</keyword>
<evidence type="ECO:0000256" key="1">
    <source>
        <dbReference type="SAM" id="MobiDB-lite"/>
    </source>
</evidence>
<dbReference type="GO" id="GO:0045892">
    <property type="term" value="P:negative regulation of DNA-templated transcription"/>
    <property type="evidence" value="ECO:0007669"/>
    <property type="project" value="InterPro"/>
</dbReference>
<comment type="caution">
    <text evidence="2">The sequence shown here is derived from an EMBL/GenBank/DDBJ whole genome shotgun (WGS) entry which is preliminary data.</text>
</comment>
<dbReference type="InterPro" id="IPR034583">
    <property type="entry name" value="EMF1"/>
</dbReference>
<feature type="region of interest" description="Disordered" evidence="1">
    <location>
        <begin position="1000"/>
        <end position="1023"/>
    </location>
</feature>
<organism evidence="2 3">
    <name type="scientific">Rubus argutus</name>
    <name type="common">Southern blackberry</name>
    <dbReference type="NCBI Taxonomy" id="59490"/>
    <lineage>
        <taxon>Eukaryota</taxon>
        <taxon>Viridiplantae</taxon>
        <taxon>Streptophyta</taxon>
        <taxon>Embryophyta</taxon>
        <taxon>Tracheophyta</taxon>
        <taxon>Spermatophyta</taxon>
        <taxon>Magnoliopsida</taxon>
        <taxon>eudicotyledons</taxon>
        <taxon>Gunneridae</taxon>
        <taxon>Pentapetalae</taxon>
        <taxon>rosids</taxon>
        <taxon>fabids</taxon>
        <taxon>Rosales</taxon>
        <taxon>Rosaceae</taxon>
        <taxon>Rosoideae</taxon>
        <taxon>Rosoideae incertae sedis</taxon>
        <taxon>Rubus</taxon>
    </lineage>
</organism>
<dbReference type="PANTHER" id="PTHR35504:SF1">
    <property type="entry name" value="PROTEIN EMBRYONIC FLOWER 1"/>
    <property type="match status" value="1"/>
</dbReference>
<evidence type="ECO:0000313" key="2">
    <source>
        <dbReference type="EMBL" id="KAK9946680.1"/>
    </source>
</evidence>
<dbReference type="PANTHER" id="PTHR35504">
    <property type="entry name" value="PROTEIN EMBRYONIC FLOWER 1"/>
    <property type="match status" value="1"/>
</dbReference>
<proteinExistence type="predicted"/>
<dbReference type="Proteomes" id="UP001457282">
    <property type="component" value="Unassembled WGS sequence"/>
</dbReference>
<evidence type="ECO:0000313" key="3">
    <source>
        <dbReference type="Proteomes" id="UP001457282"/>
    </source>
</evidence>